<dbReference type="Proteomes" id="UP000035199">
    <property type="component" value="Chromosome"/>
</dbReference>
<name>A0A0G3GXM0_9CORY</name>
<gene>
    <name evidence="1" type="ORF">CMUST_04655</name>
</gene>
<organism evidence="1 2">
    <name type="scientific">Corynebacterium mustelae</name>
    <dbReference type="NCBI Taxonomy" id="571915"/>
    <lineage>
        <taxon>Bacteria</taxon>
        <taxon>Bacillati</taxon>
        <taxon>Actinomycetota</taxon>
        <taxon>Actinomycetes</taxon>
        <taxon>Mycobacteriales</taxon>
        <taxon>Corynebacteriaceae</taxon>
        <taxon>Corynebacterium</taxon>
    </lineage>
</organism>
<dbReference type="KEGG" id="cmv:CMUST_04655"/>
<dbReference type="PATRIC" id="fig|571915.4.peg.985"/>
<proteinExistence type="predicted"/>
<dbReference type="EMBL" id="CP011542">
    <property type="protein sequence ID" value="AKK05270.1"/>
    <property type="molecule type" value="Genomic_DNA"/>
</dbReference>
<accession>A0A0G3GXM0</accession>
<sequence length="163" mass="17804">MGFSLRFQSFREDVTPDTLRHVITTFLSDRGLAIDPDSGELHRGGTSLTFDGEPTDLYITGLIGDEPPSGGIDHATLSHSECDFIYDLCVAGQWVIINLQQNPPIIVPNVAYDRAKLAEVEAAMEEESVFVTSAAELRSTLAAGFAEFVDYVHTCVEIHGDQT</sequence>
<evidence type="ECO:0000313" key="1">
    <source>
        <dbReference type="EMBL" id="AKK05270.1"/>
    </source>
</evidence>
<evidence type="ECO:0000313" key="2">
    <source>
        <dbReference type="Proteomes" id="UP000035199"/>
    </source>
</evidence>
<protein>
    <submittedName>
        <fullName evidence="1">Uncharacterized protein</fullName>
    </submittedName>
</protein>
<dbReference type="AlphaFoldDB" id="A0A0G3GXM0"/>
<reference evidence="2" key="2">
    <citation type="submission" date="2015-05" db="EMBL/GenBank/DDBJ databases">
        <title>Complete genome sequence of Corynebacterium mustelae DSM 45274, isolated from various tissues of a male ferret with lethal sepsis.</title>
        <authorList>
            <person name="Ruckert C."/>
            <person name="Albersmeier A."/>
            <person name="Winkler A."/>
            <person name="Tauch A."/>
        </authorList>
    </citation>
    <scope>NUCLEOTIDE SEQUENCE [LARGE SCALE GENOMIC DNA]</scope>
    <source>
        <strain evidence="2">DSM 45274</strain>
    </source>
</reference>
<reference evidence="1 2" key="1">
    <citation type="journal article" date="2015" name="Genome Announc.">
        <title>Complete Genome Sequence of the Type Strain Corynebacterium mustelae DSM 45274, Isolated from Various Tissues of a Male Ferret with Lethal Sepsis.</title>
        <authorList>
            <person name="Ruckert C."/>
            <person name="Eimer J."/>
            <person name="Winkler A."/>
            <person name="Tauch A."/>
        </authorList>
    </citation>
    <scope>NUCLEOTIDE SEQUENCE [LARGE SCALE GENOMIC DNA]</scope>
    <source>
        <strain evidence="1 2">DSM 45274</strain>
    </source>
</reference>
<dbReference type="RefSeq" id="WP_047261512.1">
    <property type="nucleotide sequence ID" value="NZ_CP011542.1"/>
</dbReference>
<dbReference type="OrthoDB" id="3256296at2"/>
<keyword evidence="2" id="KW-1185">Reference proteome</keyword>